<accession>A0ABR3CCH2</accession>
<feature type="compositionally biased region" description="Low complexity" evidence="1">
    <location>
        <begin position="25"/>
        <end position="37"/>
    </location>
</feature>
<comment type="caution">
    <text evidence="2">The sequence shown here is derived from an EMBL/GenBank/DDBJ whole genome shotgun (WGS) entry which is preliminary data.</text>
</comment>
<name>A0ABR3CCH2_9PEZI</name>
<dbReference type="Proteomes" id="UP001430584">
    <property type="component" value="Unassembled WGS sequence"/>
</dbReference>
<proteinExistence type="predicted"/>
<dbReference type="RefSeq" id="XP_066631376.1">
    <property type="nucleotide sequence ID" value="XM_066778939.1"/>
</dbReference>
<dbReference type="GeneID" id="92011608"/>
<feature type="compositionally biased region" description="Basic and acidic residues" evidence="1">
    <location>
        <begin position="40"/>
        <end position="56"/>
    </location>
</feature>
<evidence type="ECO:0000256" key="1">
    <source>
        <dbReference type="SAM" id="MobiDB-lite"/>
    </source>
</evidence>
<keyword evidence="3" id="KW-1185">Reference proteome</keyword>
<evidence type="ECO:0000313" key="3">
    <source>
        <dbReference type="Proteomes" id="UP001430584"/>
    </source>
</evidence>
<organism evidence="2 3">
    <name type="scientific">Diplodia seriata</name>
    <dbReference type="NCBI Taxonomy" id="420778"/>
    <lineage>
        <taxon>Eukaryota</taxon>
        <taxon>Fungi</taxon>
        <taxon>Dikarya</taxon>
        <taxon>Ascomycota</taxon>
        <taxon>Pezizomycotina</taxon>
        <taxon>Dothideomycetes</taxon>
        <taxon>Dothideomycetes incertae sedis</taxon>
        <taxon>Botryosphaeriales</taxon>
        <taxon>Botryosphaeriaceae</taxon>
        <taxon>Diplodia</taxon>
    </lineage>
</organism>
<sequence>MGATMLRRLSTTFKKDRKKDGAGPNGSSPKSSAGASPTHGHSELKPDTSTDREDLKGTFSQFAQVLHAARRPLPTQTGDGSYVKREDPASLFDNLKTFGIGDAKTLKDVLQNKAKKELIDDKTYLMERVIQVSSSLDPVDFHLTCHAVGGRPSWKLGFAGRPHKHVRR</sequence>
<protein>
    <submittedName>
        <fullName evidence="2">Uncharacterized protein</fullName>
    </submittedName>
</protein>
<evidence type="ECO:0000313" key="2">
    <source>
        <dbReference type="EMBL" id="KAL0258347.1"/>
    </source>
</evidence>
<feature type="region of interest" description="Disordered" evidence="1">
    <location>
        <begin position="1"/>
        <end position="56"/>
    </location>
</feature>
<dbReference type="EMBL" id="JAJVCZ030000007">
    <property type="protein sequence ID" value="KAL0258347.1"/>
    <property type="molecule type" value="Genomic_DNA"/>
</dbReference>
<reference evidence="2 3" key="1">
    <citation type="submission" date="2024-02" db="EMBL/GenBank/DDBJ databases">
        <title>De novo assembly and annotation of 12 fungi associated with fruit tree decline syndrome in Ontario, Canada.</title>
        <authorList>
            <person name="Sulman M."/>
            <person name="Ellouze W."/>
            <person name="Ilyukhin E."/>
        </authorList>
    </citation>
    <scope>NUCLEOTIDE SEQUENCE [LARGE SCALE GENOMIC DNA]</scope>
    <source>
        <strain evidence="2 3">FDS-637</strain>
    </source>
</reference>
<gene>
    <name evidence="2" type="ORF">SLS55_007523</name>
</gene>